<proteinExistence type="predicted"/>
<comment type="caution">
    <text evidence="1">The sequence shown here is derived from an EMBL/GenBank/DDBJ whole genome shotgun (WGS) entry which is preliminary data.</text>
</comment>
<dbReference type="Proteomes" id="UP000484875">
    <property type="component" value="Unassembled WGS sequence"/>
</dbReference>
<accession>A0A845HKD7</accession>
<dbReference type="AlphaFoldDB" id="A0A845HKD7"/>
<sequence length="226" mass="26026">MQAHLIRSAALGYLNQWDKTDLPLATRLRADTHARDLALDFHELATKYNVVRNFDTKEAKKTGPKEVDRLWGKVARAVCAVEVSEDSPEKQVHALAKKLGEIFPRSSGKRQPFLLSAATKFLWFRGHTSIRIYDKRAVDALNALIKARGETNKVNGDYKEFADEWETEYKRLLPNIRTAIRELPDVAKWSGIPEGKARDQALKDCKRVWFRDRVFDKYLWALGEKD</sequence>
<evidence type="ECO:0000313" key="1">
    <source>
        <dbReference type="EMBL" id="MYN19198.1"/>
    </source>
</evidence>
<evidence type="ECO:0000313" key="2">
    <source>
        <dbReference type="Proteomes" id="UP000484875"/>
    </source>
</evidence>
<gene>
    <name evidence="1" type="ORF">GTP81_20815</name>
</gene>
<name>A0A845HKD7_9BURK</name>
<keyword evidence="2" id="KW-1185">Reference proteome</keyword>
<reference evidence="1 2" key="1">
    <citation type="submission" date="2019-12" db="EMBL/GenBank/DDBJ databases">
        <title>Novel species isolated from a subtropical stream in China.</title>
        <authorList>
            <person name="Lu H."/>
        </authorList>
    </citation>
    <scope>NUCLEOTIDE SEQUENCE [LARGE SCALE GENOMIC DNA]</scope>
    <source>
        <strain evidence="1 2">FT107W</strain>
    </source>
</reference>
<organism evidence="1 2">
    <name type="scientific">Duganella vulcania</name>
    <dbReference type="NCBI Taxonomy" id="2692166"/>
    <lineage>
        <taxon>Bacteria</taxon>
        <taxon>Pseudomonadati</taxon>
        <taxon>Pseudomonadota</taxon>
        <taxon>Betaproteobacteria</taxon>
        <taxon>Burkholderiales</taxon>
        <taxon>Oxalobacteraceae</taxon>
        <taxon>Telluria group</taxon>
        <taxon>Duganella</taxon>
    </lineage>
</organism>
<protein>
    <submittedName>
        <fullName evidence="1">Uncharacterized protein</fullName>
    </submittedName>
</protein>
<dbReference type="EMBL" id="WWCV01000042">
    <property type="protein sequence ID" value="MYN19198.1"/>
    <property type="molecule type" value="Genomic_DNA"/>
</dbReference>
<dbReference type="RefSeq" id="WP_161091667.1">
    <property type="nucleotide sequence ID" value="NZ_WWCV01000042.1"/>
</dbReference>